<organism evidence="1 2">
    <name type="scientific">Gaetbulibacter jejuensis</name>
    <dbReference type="NCBI Taxonomy" id="584607"/>
    <lineage>
        <taxon>Bacteria</taxon>
        <taxon>Pseudomonadati</taxon>
        <taxon>Bacteroidota</taxon>
        <taxon>Flavobacteriia</taxon>
        <taxon>Flavobacteriales</taxon>
        <taxon>Flavobacteriaceae</taxon>
        <taxon>Gaetbulibacter</taxon>
    </lineage>
</organism>
<keyword evidence="2" id="KW-1185">Reference proteome</keyword>
<dbReference type="SUPFAM" id="SSF56281">
    <property type="entry name" value="Metallo-hydrolase/oxidoreductase"/>
    <property type="match status" value="1"/>
</dbReference>
<reference evidence="2" key="1">
    <citation type="journal article" date="2019" name="Int. J. Syst. Evol. Microbiol.">
        <title>The Global Catalogue of Microorganisms (GCM) 10K type strain sequencing project: providing services to taxonomists for standard genome sequencing and annotation.</title>
        <authorList>
            <consortium name="The Broad Institute Genomics Platform"/>
            <consortium name="The Broad Institute Genome Sequencing Center for Infectious Disease"/>
            <person name="Wu L."/>
            <person name="Ma J."/>
        </authorList>
    </citation>
    <scope>NUCLEOTIDE SEQUENCE [LARGE SCALE GENOMIC DNA]</scope>
    <source>
        <strain evidence="2">JCM 15976</strain>
    </source>
</reference>
<gene>
    <name evidence="1" type="ORF">GCM10009431_27340</name>
</gene>
<protein>
    <recommendedName>
        <fullName evidence="3">Metal-dependent hydrolase, beta-lactamase superfamily II</fullName>
    </recommendedName>
</protein>
<dbReference type="Gene3D" id="3.60.15.10">
    <property type="entry name" value="Ribonuclease Z/Hydroxyacylglutathione hydrolase-like"/>
    <property type="match status" value="1"/>
</dbReference>
<dbReference type="PANTHER" id="PTHR30619:SF1">
    <property type="entry name" value="RECOMBINATION PROTEIN 2"/>
    <property type="match status" value="1"/>
</dbReference>
<dbReference type="Proteomes" id="UP001500736">
    <property type="component" value="Unassembled WGS sequence"/>
</dbReference>
<dbReference type="RefSeq" id="WP_343799143.1">
    <property type="nucleotide sequence ID" value="NZ_BAAAGF010000004.1"/>
</dbReference>
<name>A0ABP3V9S9_9FLAO</name>
<proteinExistence type="predicted"/>
<dbReference type="InterPro" id="IPR052159">
    <property type="entry name" value="Competence_DNA_uptake"/>
</dbReference>
<dbReference type="InterPro" id="IPR036866">
    <property type="entry name" value="RibonucZ/Hydroxyglut_hydro"/>
</dbReference>
<dbReference type="PANTHER" id="PTHR30619">
    <property type="entry name" value="DNA INTERNALIZATION/COMPETENCE PROTEIN COMEC/REC2"/>
    <property type="match status" value="1"/>
</dbReference>
<dbReference type="EMBL" id="BAAAGF010000004">
    <property type="protein sequence ID" value="GAA0748590.1"/>
    <property type="molecule type" value="Genomic_DNA"/>
</dbReference>
<accession>A0ABP3V9S9</accession>
<evidence type="ECO:0008006" key="3">
    <source>
        <dbReference type="Google" id="ProtNLM"/>
    </source>
</evidence>
<sequence length="504" mass="57227">MAQLDTSKYNVKNNSNYSFAAFPDAKIYPDENEDGKWTQHLLFGDYISIVDLEVINNHVKVKSRNKLGWIHINDLQKERVLEVNFVDIGQGDGCHLITPNDEHYLIDAGKGDNMYRYLYWRFNLDKNAALPFKFKALLSHPDNDHFLGFSQIFEAPAVEFDKIYHSGIVQRPKRTDKGWNTQLGKKEELSDGKDYITTLLFSDNEVKSVLSDDENLSGSGSQYCKTIFKTLNQLQDPEFIGLNSSDGFIVGDGSDTSFSLEVLSPILTNIDGKKALPYFGSQGKTKNGHSVLLKLKYKKLKVLLGGDINEEAGEYINACLGDEASDKLQVDIAKACHHGSHLFNYEFLEHVNALGTVISSGDDENYSHPRPDTLGAIGKTGYSKKPLIFSTELARSNKEFSTATIPELVLKYQTWERAQKDYENLLNNFVDTPENEQAIKALKEDATKKYKEINSYLTRHGMINLRSDGHKMIMAQKLEKDSNHGKYDIYEFEYSDTEKRFVRI</sequence>
<evidence type="ECO:0000313" key="1">
    <source>
        <dbReference type="EMBL" id="GAA0748590.1"/>
    </source>
</evidence>
<comment type="caution">
    <text evidence="1">The sequence shown here is derived from an EMBL/GenBank/DDBJ whole genome shotgun (WGS) entry which is preliminary data.</text>
</comment>
<evidence type="ECO:0000313" key="2">
    <source>
        <dbReference type="Proteomes" id="UP001500736"/>
    </source>
</evidence>